<proteinExistence type="predicted"/>
<organism evidence="2 3">
    <name type="scientific">Stegodyphus mimosarum</name>
    <name type="common">African social velvet spider</name>
    <dbReference type="NCBI Taxonomy" id="407821"/>
    <lineage>
        <taxon>Eukaryota</taxon>
        <taxon>Metazoa</taxon>
        <taxon>Ecdysozoa</taxon>
        <taxon>Arthropoda</taxon>
        <taxon>Chelicerata</taxon>
        <taxon>Arachnida</taxon>
        <taxon>Araneae</taxon>
        <taxon>Araneomorphae</taxon>
        <taxon>Entelegynae</taxon>
        <taxon>Eresoidea</taxon>
        <taxon>Eresidae</taxon>
        <taxon>Stegodyphus</taxon>
    </lineage>
</organism>
<evidence type="ECO:0000313" key="2">
    <source>
        <dbReference type="EMBL" id="KFM74373.1"/>
    </source>
</evidence>
<dbReference type="AlphaFoldDB" id="A0A087UAI4"/>
<gene>
    <name evidence="2" type="ORF">X975_16388</name>
</gene>
<evidence type="ECO:0000313" key="3">
    <source>
        <dbReference type="Proteomes" id="UP000054359"/>
    </source>
</evidence>
<protein>
    <submittedName>
        <fullName evidence="2">Uncharacterized protein</fullName>
    </submittedName>
</protein>
<feature type="compositionally biased region" description="Low complexity" evidence="1">
    <location>
        <begin position="151"/>
        <end position="164"/>
    </location>
</feature>
<reference evidence="2 3" key="1">
    <citation type="submission" date="2013-11" db="EMBL/GenBank/DDBJ databases">
        <title>Genome sequencing of Stegodyphus mimosarum.</title>
        <authorList>
            <person name="Bechsgaard J."/>
        </authorList>
    </citation>
    <scope>NUCLEOTIDE SEQUENCE [LARGE SCALE GENOMIC DNA]</scope>
</reference>
<feature type="compositionally biased region" description="Polar residues" evidence="1">
    <location>
        <begin position="216"/>
        <end position="225"/>
    </location>
</feature>
<feature type="compositionally biased region" description="Polar residues" evidence="1">
    <location>
        <begin position="87"/>
        <end position="97"/>
    </location>
</feature>
<evidence type="ECO:0000256" key="1">
    <source>
        <dbReference type="SAM" id="MobiDB-lite"/>
    </source>
</evidence>
<sequence>MKLKRLDCIRFGYGPDVFYLEKSSSATSPSNEEKSMSPKNDIEKKTLEEELTAEKSNLKFEEASNKNNKNIHGCELPSLTREDNPPDTLSLNLSNTRQQDKEWDWIGQDGALSDSPDYSQRSETSSCSAPPNYGTTTGEDRDTGSAHSSPAATAFTIAFETEANTPRKKLGIRDSISKFAPNKIDSESRVSFQKSNKTEASPAPFQKSNKADTGPVSYQKSSKTDLSAAPYPKSSKTEPSPKKVSFKYAFYLNY</sequence>
<name>A0A087UAI4_STEMI</name>
<feature type="compositionally biased region" description="Polar residues" evidence="1">
    <location>
        <begin position="189"/>
        <end position="199"/>
    </location>
</feature>
<feature type="non-terminal residue" evidence="2">
    <location>
        <position position="254"/>
    </location>
</feature>
<keyword evidence="3" id="KW-1185">Reference proteome</keyword>
<dbReference type="EMBL" id="KK119007">
    <property type="protein sequence ID" value="KFM74373.1"/>
    <property type="molecule type" value="Genomic_DNA"/>
</dbReference>
<feature type="compositionally biased region" description="Polar residues" evidence="1">
    <location>
        <begin position="116"/>
        <end position="137"/>
    </location>
</feature>
<feature type="compositionally biased region" description="Basic and acidic residues" evidence="1">
    <location>
        <begin position="31"/>
        <end position="64"/>
    </location>
</feature>
<dbReference type="OrthoDB" id="444265at2759"/>
<accession>A0A087UAI4</accession>
<feature type="region of interest" description="Disordered" evidence="1">
    <location>
        <begin position="21"/>
        <end position="241"/>
    </location>
</feature>
<dbReference type="Proteomes" id="UP000054359">
    <property type="component" value="Unassembled WGS sequence"/>
</dbReference>